<evidence type="ECO:0000313" key="3">
    <source>
        <dbReference type="EnsemblPlants" id="Solyc07g007000.1.1"/>
    </source>
</evidence>
<evidence type="ECO:0000259" key="2">
    <source>
        <dbReference type="Pfam" id="PF13839"/>
    </source>
</evidence>
<dbReference type="PANTHER" id="PTHR32285:SF8">
    <property type="entry name" value="PROTEIN TRICHOME BIREFRINGENCE-LIKE 5"/>
    <property type="match status" value="1"/>
</dbReference>
<evidence type="ECO:0000313" key="4">
    <source>
        <dbReference type="Proteomes" id="UP000004994"/>
    </source>
</evidence>
<proteinExistence type="inferred from homology"/>
<dbReference type="PhylomeDB" id="K4CBH1"/>
<dbReference type="InterPro" id="IPR026057">
    <property type="entry name" value="TBL_C"/>
</dbReference>
<dbReference type="AlphaFoldDB" id="K4CBH1"/>
<comment type="similarity">
    <text evidence="1">Belongs to the PC-esterase family. TBL subfamily.</text>
</comment>
<reference evidence="3" key="2">
    <citation type="submission" date="2015-06" db="UniProtKB">
        <authorList>
            <consortium name="EnsemblPlants"/>
        </authorList>
    </citation>
    <scope>IDENTIFICATION</scope>
    <source>
        <strain evidence="3">cv. Heinz 1706</strain>
    </source>
</reference>
<dbReference type="InterPro" id="IPR029962">
    <property type="entry name" value="TBL"/>
</dbReference>
<protein>
    <recommendedName>
        <fullName evidence="2">Trichome birefringence-like C-terminal domain-containing protein</fullName>
    </recommendedName>
</protein>
<dbReference type="PaxDb" id="4081-Solyc07g007000.1.1"/>
<name>K4CBH1_SOLLC</name>
<dbReference type="PANTHER" id="PTHR32285">
    <property type="entry name" value="PROTEIN TRICHOME BIREFRINGENCE-LIKE 9-RELATED"/>
    <property type="match status" value="1"/>
</dbReference>
<keyword evidence="4" id="KW-1185">Reference proteome</keyword>
<dbReference type="EnsemblPlants" id="Solyc07g007000.1.1">
    <property type="protein sequence ID" value="Solyc07g007000.1.1"/>
    <property type="gene ID" value="Solyc07g007000.1"/>
</dbReference>
<dbReference type="GO" id="GO:0016413">
    <property type="term" value="F:O-acetyltransferase activity"/>
    <property type="evidence" value="ECO:0007669"/>
    <property type="project" value="InterPro"/>
</dbReference>
<evidence type="ECO:0000256" key="1">
    <source>
        <dbReference type="ARBA" id="ARBA00007727"/>
    </source>
</evidence>
<dbReference type="STRING" id="4081.K4CBH1"/>
<dbReference type="Proteomes" id="UP000004994">
    <property type="component" value="Chromosome 7"/>
</dbReference>
<feature type="domain" description="Trichome birefringence-like C-terminal" evidence="2">
    <location>
        <begin position="21"/>
        <end position="76"/>
    </location>
</feature>
<sequence>MLPELEEELSFENEDCGGGVTERQLPVVLLNITQSINFRKDDHPSVYEKIGRRAKQDCGHWCLPGVPDEWNELICATFCLFVF</sequence>
<organism evidence="3">
    <name type="scientific">Solanum lycopersicum</name>
    <name type="common">Tomato</name>
    <name type="synonym">Lycopersicon esculentum</name>
    <dbReference type="NCBI Taxonomy" id="4081"/>
    <lineage>
        <taxon>Eukaryota</taxon>
        <taxon>Viridiplantae</taxon>
        <taxon>Streptophyta</taxon>
        <taxon>Embryophyta</taxon>
        <taxon>Tracheophyta</taxon>
        <taxon>Spermatophyta</taxon>
        <taxon>Magnoliopsida</taxon>
        <taxon>eudicotyledons</taxon>
        <taxon>Gunneridae</taxon>
        <taxon>Pentapetalae</taxon>
        <taxon>asterids</taxon>
        <taxon>lamiids</taxon>
        <taxon>Solanales</taxon>
        <taxon>Solanaceae</taxon>
        <taxon>Solanoideae</taxon>
        <taxon>Solaneae</taxon>
        <taxon>Solanum</taxon>
        <taxon>Solanum subgen. Lycopersicon</taxon>
    </lineage>
</organism>
<dbReference type="Pfam" id="PF13839">
    <property type="entry name" value="PC-Esterase"/>
    <property type="match status" value="1"/>
</dbReference>
<dbReference type="HOGENOM" id="CLU_2546982_0_0_1"/>
<reference evidence="3" key="1">
    <citation type="journal article" date="2012" name="Nature">
        <title>The tomato genome sequence provides insights into fleshy fruit evolution.</title>
        <authorList>
            <consortium name="Tomato Genome Consortium"/>
        </authorList>
    </citation>
    <scope>NUCLEOTIDE SEQUENCE [LARGE SCALE GENOMIC DNA]</scope>
    <source>
        <strain evidence="3">cv. Heinz 1706</strain>
    </source>
</reference>
<accession>K4CBH1</accession>
<dbReference type="InParanoid" id="K4CBH1"/>
<dbReference type="Gramene" id="Solyc07g007000.1.1">
    <property type="protein sequence ID" value="Solyc07g007000.1.1"/>
    <property type="gene ID" value="Solyc07g007000.1"/>
</dbReference>